<comment type="caution">
    <text evidence="2">The sequence shown here is derived from an EMBL/GenBank/DDBJ whole genome shotgun (WGS) entry which is preliminary data.</text>
</comment>
<accession>A0A2C6BQZ0</accession>
<evidence type="ECO:0000313" key="3">
    <source>
        <dbReference type="Proteomes" id="UP000224182"/>
    </source>
</evidence>
<keyword evidence="1" id="KW-0812">Transmembrane</keyword>
<keyword evidence="1" id="KW-1133">Transmembrane helix</keyword>
<sequence length="3044" mass="350949">MTKNLANQIIDNTINSTANIDLTIGENGQAVYYNFDNTINNLDIINDIKKTYVSFHDKKNNYYNTANELIEKYKNLARNTSEYNIYSLQRLITNQNTPYSKNEKEKIKITFNLGFARPTSSLKSTSLYKNTNGYIMYMNNVDEISSVENTINKINYYKNFKKIEFTGAELPTWTDFYNSGLKKDFKNLTIDDVDNIVSKLKLKKSNNSDSIKTIKNVSELNNIISNLESQIENKLGYTLSFIPKENGSYDIAESTVKYNINTGEPMISSVKPIFRNVFISNGQNPINIGNTNVLGKTTGGTDTVSGYDANTTFSELANIIKNRYLFNEEKKNKALELTSANIKKEYLENIENSKSRINIAFSNQNWNLYDTYRANISSAFQIQDFSLNATPNAFKHENTKIALNYKELKSILFRDDLDSDDYNWFKKNASSIFSGDFEKNMMNSAFIFDIDRSGNLQTFSIMNKNSKDNYNFGVQKYKIGNDSSPPGFYQLFNKDEKDKFEINKLFEKRQINEITVKTSAAVSKVNNQSYMSPFGYYSMKEIENIGGKFKDKQYNLNTSIDYYNALSSELKLTKIRNSMQTQYSPLYGITTLMRENINDLNLKVEDGKFIGGDFANFLNNIKNMWDLDPNNLTKTKEQLSLLKSRVTHLSDLIVKDTLKNFIDKEELSMYSGVNFNPETIDPRRYLKDIISNKNLSKSQVDLIKEQLSTTNQNLTLFYIANGDNFILGNRVGKQSSNAAGKINMFSTLGNPLSFLDVDSQRKEQSIDVFGGFSKIGEKPINKVFGETISSVPLLNYHNNEIIYSSNEHAYKRAGRLIANDIANINGTVVSDKINNRGLDNFSSQTSSIVKIAHANTLLSYQDSDMLFDTAKIKFNMSPDKTRKITYNANKIDYSKIKKLDGDFYLNKEEFISDFRLLNNKENMFNESTIEGNIIKQLFGEDYEKIKGFQDNSFMKKLNKIKENFQERGKVIGKDDYEQTALFMSDLKKEYTSYIQDNFINLTKGKGNIGDSNIIGKQGLVSKGNFAFVDDLEMDKFGNLTMNVKQIITGGAGTKMHLDSVKGTQSGFNSALGIFSGKYLDNDINVIIDGIANPKGGKAKRGFFGFYYNAIMNTMVNNAINTPLIDEPQDLTPAKLRDFRFKRLQNEVLNKKSIFIGTKDGREVFISPTEFFGINYEFNRNSISVRNKFVEEAEDLFFKQLENRGQERDFFNVGFEKFVVDRFYQNTKELGIETDERSLKIFNENMLDTLYNTHTEYIKKNISKENYGSSVVILPNINAKIKGSVINGNSAEIRTLSDIAENEYTFLLMHNLNGMSDSITQKSEESLKIGNTFLGIVSQQNLRLFESALINKSIKENNLFTQYQDIISDVKSNRVLNEGGISLDILRDYRTFTLDMNEINKNYLLVDEGTNISEFEKGEYLFSNVLKFNNFGNEKPLIVYSSEYDIDYLGRVKDIGSSLSDESEKTFGKISNNLLDYQLKKLQPEAIDYFNKYFSEINLRLTDEELTSLNRNLIKNIEDGKSNIFSPTYKKINYLLSEKIDEEAQKILFKIKGTEDFEKKDLEQQYSYLKSLKNKIENIDFNDYADSLEGKNSGFLLQTRATILDTLRTNQNPSNLKTSKYNINQINQNEINEIYGRNSNIVLKHLTDSDFNLRNEVYKTASEYRDKQVIAFDLRNVSLTEEGSIVFNDGLINASRYARTKKDIEYIKNRKEIFSKLFDENNKLKIKIDRNNLRNSFKETFKGNEREAIKSFLEVKSYNEANRTSVVKNNYDFGFKKFFDDNFVIDSLSPSQSIGLSSEKIVINKQIQEMFDWKLNGDYEFFPNAFQFYSSYEREFELSTKHRGDNGVTSFLEKLTEVKKRVDKYIYQQLPDDIINYVNNSNNEINSNIDSFLNEFMNEKSFRKVLNQLDGRMKSEITKLPELVDKRNQKFITTITTSLEDGLDARFKNSLNISPSEGSAISDAFIRYFYNMDEGETNLFFDKNNVFRDKDVIISEFKKIDNMNKRIYGNIIDQDRFQEIVKNAIRMKENGSGNEEIFNFINQSKKQVSKELDDVIGISLIDEKYFKNLVKGTQYQGKKTAYGVLARNPTIYQTSILYSRISSIGDKDIQEVPYLQTLFGSGKLERISDRITSYNIGRMTMQAMNGDYDGDKIYAAILSSLDLFGNNKNLQLNEIAKEIKRDNNLLNAIRKDIDIFEEIKKYEMKNKNGNKLLQETFDDIIYGSKFKTSSVEEQRKYLKNTLFPIIKIYDNALSMWEDKLIDELDDAKKTVHMNTYYKFYSDSLGKEVNVKNSFWYNLYKHSDSISKNKLGNMNIEESLKTLYSIKSSNLFSKLSEVEQELVNNLIANPEKFNEVFKEILEKDNKNLKIMFSDFGTPTYLRAYTDNIKTGITNVELTEQSKFVRKLVLDDSLENQIDFITKKSDIKDSTKDWWLKDFRSFYDKNGKLKKDEVDNFRTLIKVLTGDDLYGELQEKAISSKHGQDSAEALIEYHKSLAKSVGMTTVNIKELNGLKSTFANIYSARTEEDLKKINFINDYFRVFTSKRELYSSDDILINNAKNSVKNLLKLMGTFSNEIFDDIDNISSIDEFNLDRVSKWFGVKIENGIIEQKSYKKMQRYFSHLNGVVIADIFNKFSNDKEGSKSFSEIFNKFKREKNLFEFLSETTSVLSEKAISAFDFVFGKKHKIKDIEVPEQEEINNNEKTIEDVIEQEVQTNENKIKNNIIDSSNQGKDSNFISDMQNEKISKTESEINSKQLQEVINEKEQVIKNKNNISDIVENELKDNSINFSEKEINNQSEINVNTSEKLIKEENKSIKQLKLFEDYSEQNEIKNIIDDEVKQKQNIASTINEIKKDEVEEVLNDKIEDISTTKQNFSVQEAVQEINEKQIESNIEKTSINVTKGMNLNEEIEEVQENINNINLSDVNKNTQQIKEKILNAVEKNSDEIVEAKKIDAIGEVTDKMKNTATKFQKNVKDFSEKHKTGVVVGGALITLGLFFNLINRNRTVVHLEMNDQINQHEQGLNSRNNIQRRMGQYQINTNIRDTF</sequence>
<gene>
    <name evidence="2" type="ORF">CBG54_05585</name>
</gene>
<name>A0A2C6BQZ0_FUSNP</name>
<reference evidence="2 3" key="1">
    <citation type="submission" date="2017-06" db="EMBL/GenBank/DDBJ databases">
        <title>Draft genome sequence of Fusobacterium nucleatum subsp. polymorphum KCOM 1271 (=ChDC F305).</title>
        <authorList>
            <person name="Kook J.-K."/>
            <person name="Park S.-N."/>
            <person name="Lim Y.K."/>
            <person name="Roh H."/>
        </authorList>
    </citation>
    <scope>NUCLEOTIDE SEQUENCE [LARGE SCALE GENOMIC DNA]</scope>
    <source>
        <strain evidence="3">KCOM 1271 (ChDC F305)</strain>
    </source>
</reference>
<feature type="transmembrane region" description="Helical" evidence="1">
    <location>
        <begin position="2981"/>
        <end position="3000"/>
    </location>
</feature>
<dbReference type="RefSeq" id="WP_098974208.1">
    <property type="nucleotide sequence ID" value="NZ_CP077115.1"/>
</dbReference>
<evidence type="ECO:0000313" key="2">
    <source>
        <dbReference type="EMBL" id="PHI06534.1"/>
    </source>
</evidence>
<organism evidence="2 3">
    <name type="scientific">Fusobacterium nucleatum subsp. polymorphum</name>
    <name type="common">Fusobacterium polymorphum</name>
    <dbReference type="NCBI Taxonomy" id="76857"/>
    <lineage>
        <taxon>Bacteria</taxon>
        <taxon>Fusobacteriati</taxon>
        <taxon>Fusobacteriota</taxon>
        <taxon>Fusobacteriia</taxon>
        <taxon>Fusobacteriales</taxon>
        <taxon>Fusobacteriaceae</taxon>
        <taxon>Fusobacterium</taxon>
    </lineage>
</organism>
<evidence type="ECO:0000256" key="1">
    <source>
        <dbReference type="SAM" id="Phobius"/>
    </source>
</evidence>
<proteinExistence type="predicted"/>
<dbReference type="EMBL" id="NIRN01000001">
    <property type="protein sequence ID" value="PHI06534.1"/>
    <property type="molecule type" value="Genomic_DNA"/>
</dbReference>
<protein>
    <submittedName>
        <fullName evidence="2">Uncharacterized protein</fullName>
    </submittedName>
</protein>
<dbReference type="Proteomes" id="UP000224182">
    <property type="component" value="Unassembled WGS sequence"/>
</dbReference>
<keyword evidence="1" id="KW-0472">Membrane</keyword>